<gene>
    <name evidence="1" type="ORF">HDA37_005138</name>
</gene>
<protein>
    <submittedName>
        <fullName evidence="1">Uncharacterized protein</fullName>
    </submittedName>
</protein>
<dbReference type="AlphaFoldDB" id="A0A852W7F8"/>
<organism evidence="1 2">
    <name type="scientific">Pseudonocardia alni</name>
    <name type="common">Amycolata alni</name>
    <dbReference type="NCBI Taxonomy" id="33907"/>
    <lineage>
        <taxon>Bacteria</taxon>
        <taxon>Bacillati</taxon>
        <taxon>Actinomycetota</taxon>
        <taxon>Actinomycetes</taxon>
        <taxon>Pseudonocardiales</taxon>
        <taxon>Pseudonocardiaceae</taxon>
        <taxon>Pseudonocardia</taxon>
    </lineage>
</organism>
<keyword evidence="2" id="KW-1185">Reference proteome</keyword>
<comment type="caution">
    <text evidence="1">The sequence shown here is derived from an EMBL/GenBank/DDBJ whole genome shotgun (WGS) entry which is preliminary data.</text>
</comment>
<accession>A0A852W7F8</accession>
<name>A0A852W7F8_PSEA5</name>
<evidence type="ECO:0000313" key="1">
    <source>
        <dbReference type="EMBL" id="NYG04853.1"/>
    </source>
</evidence>
<sequence length="102" mass="10762">MSCASVEPLGRVAGGLVLGAAARRRPERVAGVPHPGRPLVSLARLLEPRTRSENATLVAHVAHYERDMGDVGEGGRAAPGHWIHTVLAFTNDSVPKLASSRP</sequence>
<reference evidence="1 2" key="1">
    <citation type="submission" date="2020-07" db="EMBL/GenBank/DDBJ databases">
        <title>Sequencing the genomes of 1000 actinobacteria strains.</title>
        <authorList>
            <person name="Klenk H.-P."/>
        </authorList>
    </citation>
    <scope>NUCLEOTIDE SEQUENCE [LARGE SCALE GENOMIC DNA]</scope>
    <source>
        <strain evidence="1 2">DSM 44749</strain>
    </source>
</reference>
<evidence type="ECO:0000313" key="2">
    <source>
        <dbReference type="Proteomes" id="UP000549695"/>
    </source>
</evidence>
<dbReference type="Proteomes" id="UP000549695">
    <property type="component" value="Unassembled WGS sequence"/>
</dbReference>
<dbReference type="EMBL" id="JACCCZ010000001">
    <property type="protein sequence ID" value="NYG04853.1"/>
    <property type="molecule type" value="Genomic_DNA"/>
</dbReference>
<proteinExistence type="predicted"/>